<organism evidence="2 3">
    <name type="scientific">Anthostomella pinea</name>
    <dbReference type="NCBI Taxonomy" id="933095"/>
    <lineage>
        <taxon>Eukaryota</taxon>
        <taxon>Fungi</taxon>
        <taxon>Dikarya</taxon>
        <taxon>Ascomycota</taxon>
        <taxon>Pezizomycotina</taxon>
        <taxon>Sordariomycetes</taxon>
        <taxon>Xylariomycetidae</taxon>
        <taxon>Xylariales</taxon>
        <taxon>Xylariaceae</taxon>
        <taxon>Anthostomella</taxon>
    </lineage>
</organism>
<comment type="caution">
    <text evidence="2">The sequence shown here is derived from an EMBL/GenBank/DDBJ whole genome shotgun (WGS) entry which is preliminary data.</text>
</comment>
<proteinExistence type="predicted"/>
<evidence type="ECO:0000256" key="1">
    <source>
        <dbReference type="SAM" id="MobiDB-lite"/>
    </source>
</evidence>
<evidence type="ECO:0000313" key="3">
    <source>
        <dbReference type="Proteomes" id="UP001295740"/>
    </source>
</evidence>
<keyword evidence="3" id="KW-1185">Reference proteome</keyword>
<dbReference type="AlphaFoldDB" id="A0AAI8YMX5"/>
<name>A0AAI8YMX5_9PEZI</name>
<gene>
    <name evidence="2" type="ORF">KHLLAP_LOCUS11227</name>
</gene>
<accession>A0AAI8YMX5</accession>
<feature type="region of interest" description="Disordered" evidence="1">
    <location>
        <begin position="411"/>
        <end position="436"/>
    </location>
</feature>
<evidence type="ECO:0000313" key="2">
    <source>
        <dbReference type="EMBL" id="CAJ2510759.1"/>
    </source>
</evidence>
<protein>
    <submittedName>
        <fullName evidence="2">Uu.00g063840.m01.CDS01</fullName>
    </submittedName>
</protein>
<dbReference type="EMBL" id="CAUWAG010000018">
    <property type="protein sequence ID" value="CAJ2510759.1"/>
    <property type="molecule type" value="Genomic_DNA"/>
</dbReference>
<sequence length="436" mass="46794">MSNQYRIVLKNTNGATLNFCFFSEPPKLNTNSAKDVYTNVWIQKRVVNTGRADISFTKEFYAYTGQPPVSPAPGVSVTGGVFRPAILGSASSPGSLFQMFNDQGVPNLGAETRDAVCVDSNFAIESGQSGGPFSRADNFLVGMGQVDATTGQVVPTFTTIAAPKAFVRMKPVMKYYVAQCDSLQGQILDYQTWCSQSGVIDFSANKAFGAEVEYTDGGSWNVKYHSQASWMGLMGMDSGALGLMGFDAAAPSAGSAGSAGIPGRGGLARIGDNDRARGEIEAEITRLKQLLETKMQNGGRRSLIPGMYAFKAYLSPGAAAAIASIMVGSAIIIRELGQLGYKVKREIEKRPDGTEIYRFEFGRNEGAPSLVDDIDQAQQAWDRAVAQDREKDGHTATRVYRADDNVSVRTLAGGDSPSYKENGFSNGASYTEVESY</sequence>
<reference evidence="2" key="1">
    <citation type="submission" date="2023-10" db="EMBL/GenBank/DDBJ databases">
        <authorList>
            <person name="Hackl T."/>
        </authorList>
    </citation>
    <scope>NUCLEOTIDE SEQUENCE</scope>
</reference>
<dbReference type="Proteomes" id="UP001295740">
    <property type="component" value="Unassembled WGS sequence"/>
</dbReference>
<feature type="compositionally biased region" description="Polar residues" evidence="1">
    <location>
        <begin position="423"/>
        <end position="436"/>
    </location>
</feature>